<dbReference type="SUPFAM" id="SSF56281">
    <property type="entry name" value="Metallo-hydrolase/oxidoreductase"/>
    <property type="match status" value="1"/>
</dbReference>
<dbReference type="InterPro" id="IPR001279">
    <property type="entry name" value="Metallo-B-lactamas"/>
</dbReference>
<evidence type="ECO:0000313" key="3">
    <source>
        <dbReference type="Proteomes" id="UP000823485"/>
    </source>
</evidence>
<evidence type="ECO:0000259" key="1">
    <source>
        <dbReference type="SMART" id="SM00849"/>
    </source>
</evidence>
<proteinExistence type="predicted"/>
<evidence type="ECO:0000313" key="2">
    <source>
        <dbReference type="EMBL" id="MBM7714549.1"/>
    </source>
</evidence>
<dbReference type="EMBL" id="JAFBFH010000008">
    <property type="protein sequence ID" value="MBM7714549.1"/>
    <property type="molecule type" value="Genomic_DNA"/>
</dbReference>
<dbReference type="SMART" id="SM00849">
    <property type="entry name" value="Lactamase_B"/>
    <property type="match status" value="1"/>
</dbReference>
<dbReference type="RefSeq" id="WP_077112465.1">
    <property type="nucleotide sequence ID" value="NZ_JAFBFH010000008.1"/>
</dbReference>
<dbReference type="PANTHER" id="PTHR43546">
    <property type="entry name" value="UPF0173 METAL-DEPENDENT HYDROLASE MJ1163-RELATED"/>
    <property type="match status" value="1"/>
</dbReference>
<keyword evidence="3" id="KW-1185">Reference proteome</keyword>
<dbReference type="InterPro" id="IPR036866">
    <property type="entry name" value="RibonucZ/Hydroxyglut_hydro"/>
</dbReference>
<accession>A0ABS2R5Y2</accession>
<dbReference type="PANTHER" id="PTHR43546:SF3">
    <property type="entry name" value="UPF0173 METAL-DEPENDENT HYDROLASE MJ1163"/>
    <property type="match status" value="1"/>
</dbReference>
<sequence length="268" mass="30308">MKVLRLGHACYLLTSKEGKRYLIDPFLSLNPGCPEEYTKPAFLRTIDAVFITHGHFDHTQGLEEVENANPDVLIVAQYDFGMILLQKGYSNVHLLNYGGSIYLDDVKVTMVQAMHTSSYGETEGTPIYGGQPAGYIFNFHGDRTLYHSGDTTMMADMKIIQDFYKPSVAILSASGQFVMGPEEAAYVVKHLLDVEYVIPNHQFPNSHTTPRPDVLEVMVQQFPVIETMMNKDEKLLHLLEDDDKTEVIILNYGEEKEFSILEEASVYK</sequence>
<dbReference type="InterPro" id="IPR050114">
    <property type="entry name" value="UPF0173_UPF0282_UlaG_hydrolase"/>
</dbReference>
<reference evidence="2 3" key="1">
    <citation type="submission" date="2021-01" db="EMBL/GenBank/DDBJ databases">
        <title>Genomic Encyclopedia of Type Strains, Phase IV (KMG-IV): sequencing the most valuable type-strain genomes for metagenomic binning, comparative biology and taxonomic classification.</title>
        <authorList>
            <person name="Goeker M."/>
        </authorList>
    </citation>
    <scope>NUCLEOTIDE SEQUENCE [LARGE SCALE GENOMIC DNA]</scope>
    <source>
        <strain evidence="2 3">DSM 105453</strain>
    </source>
</reference>
<gene>
    <name evidence="2" type="ORF">JOC94_001521</name>
</gene>
<feature type="domain" description="Metallo-beta-lactamase" evidence="1">
    <location>
        <begin position="7"/>
        <end position="201"/>
    </location>
</feature>
<dbReference type="Proteomes" id="UP000823485">
    <property type="component" value="Unassembled WGS sequence"/>
</dbReference>
<dbReference type="Pfam" id="PF12706">
    <property type="entry name" value="Lactamase_B_2"/>
    <property type="match status" value="1"/>
</dbReference>
<organism evidence="2 3">
    <name type="scientific">Siminovitchia thermophila</name>
    <dbReference type="NCBI Taxonomy" id="1245522"/>
    <lineage>
        <taxon>Bacteria</taxon>
        <taxon>Bacillati</taxon>
        <taxon>Bacillota</taxon>
        <taxon>Bacilli</taxon>
        <taxon>Bacillales</taxon>
        <taxon>Bacillaceae</taxon>
        <taxon>Siminovitchia</taxon>
    </lineage>
</organism>
<name>A0ABS2R5Y2_9BACI</name>
<protein>
    <submittedName>
        <fullName evidence="2">L-ascorbate metabolism protein UlaG (Beta-lactamase superfamily)</fullName>
    </submittedName>
</protein>
<dbReference type="Gene3D" id="3.60.15.10">
    <property type="entry name" value="Ribonuclease Z/Hydroxyacylglutathione hydrolase-like"/>
    <property type="match status" value="1"/>
</dbReference>
<dbReference type="NCBIfam" id="NF001911">
    <property type="entry name" value="PRK00685.1"/>
    <property type="match status" value="1"/>
</dbReference>
<comment type="caution">
    <text evidence="2">The sequence shown here is derived from an EMBL/GenBank/DDBJ whole genome shotgun (WGS) entry which is preliminary data.</text>
</comment>